<dbReference type="AlphaFoldDB" id="A0AAW1SN58"/>
<gene>
    <name evidence="3" type="ORF">WJX84_000082</name>
</gene>
<name>A0AAW1SN58_9CHLO</name>
<keyword evidence="4" id="KW-1185">Reference proteome</keyword>
<keyword evidence="2" id="KW-0472">Membrane</keyword>
<keyword evidence="2" id="KW-1133">Transmembrane helix</keyword>
<feature type="transmembrane region" description="Helical" evidence="2">
    <location>
        <begin position="266"/>
        <end position="286"/>
    </location>
</feature>
<evidence type="ECO:0000256" key="1">
    <source>
        <dbReference type="SAM" id="MobiDB-lite"/>
    </source>
</evidence>
<organism evidence="3 4">
    <name type="scientific">Apatococcus fuscideae</name>
    <dbReference type="NCBI Taxonomy" id="2026836"/>
    <lineage>
        <taxon>Eukaryota</taxon>
        <taxon>Viridiplantae</taxon>
        <taxon>Chlorophyta</taxon>
        <taxon>core chlorophytes</taxon>
        <taxon>Trebouxiophyceae</taxon>
        <taxon>Chlorellales</taxon>
        <taxon>Chlorellaceae</taxon>
        <taxon>Apatococcus</taxon>
    </lineage>
</organism>
<feature type="compositionally biased region" description="Basic and acidic residues" evidence="1">
    <location>
        <begin position="393"/>
        <end position="423"/>
    </location>
</feature>
<dbReference type="Proteomes" id="UP001485043">
    <property type="component" value="Unassembled WGS sequence"/>
</dbReference>
<evidence type="ECO:0000313" key="3">
    <source>
        <dbReference type="EMBL" id="KAK9848553.1"/>
    </source>
</evidence>
<evidence type="ECO:0000313" key="4">
    <source>
        <dbReference type="Proteomes" id="UP001485043"/>
    </source>
</evidence>
<proteinExistence type="predicted"/>
<sequence length="423" mass="47701">MADMYKVSDEDRRARCKLTLAHSKIIRWPELEPIPDLPPEKPILNKWEDLPWFYQGKMSPLLNFDCFIRPWVYFESPILAVSWFVPMGFNIGSIFVLVAIISYMVPLVFNGAAYDSFSDKYDWLSTFPNFFGTSLWSFATLLQICESVNFDLPSCEHEWQVNGQPGPKPKYKWIGIELLNGAWWGGVLYTVGCYFFMVALAMTVAIDFPSITFSDEVLDWTIYYFFLMGSVLFLMAGAAITAKVISRNMWSGILPPQSRAQATSLIWNYFWGGVSYGMNGICYYWLSPSHPDLTALNTQQWIFSFGFLLGTFFYYVGSLLYLIRFVGVGRLDATVEGGNEFGRMSQQVGGRMSRFSMVADDASHAGKFSAPPPGRDDSAHGSYGGDGSKYKPIARDDSAHGGPKSKLDKMSHDRAMDKLDATI</sequence>
<dbReference type="EMBL" id="JALJOV010001393">
    <property type="protein sequence ID" value="KAK9848553.1"/>
    <property type="molecule type" value="Genomic_DNA"/>
</dbReference>
<feature type="transmembrane region" description="Helical" evidence="2">
    <location>
        <begin position="301"/>
        <end position="323"/>
    </location>
</feature>
<keyword evidence="2" id="KW-0812">Transmembrane</keyword>
<feature type="transmembrane region" description="Helical" evidence="2">
    <location>
        <begin position="222"/>
        <end position="245"/>
    </location>
</feature>
<reference evidence="3 4" key="1">
    <citation type="journal article" date="2024" name="Nat. Commun.">
        <title>Phylogenomics reveals the evolutionary origins of lichenization in chlorophyte algae.</title>
        <authorList>
            <person name="Puginier C."/>
            <person name="Libourel C."/>
            <person name="Otte J."/>
            <person name="Skaloud P."/>
            <person name="Haon M."/>
            <person name="Grisel S."/>
            <person name="Petersen M."/>
            <person name="Berrin J.G."/>
            <person name="Delaux P.M."/>
            <person name="Dal Grande F."/>
            <person name="Keller J."/>
        </authorList>
    </citation>
    <scope>NUCLEOTIDE SEQUENCE [LARGE SCALE GENOMIC DNA]</scope>
    <source>
        <strain evidence="3 4">SAG 2523</strain>
    </source>
</reference>
<feature type="transmembrane region" description="Helical" evidence="2">
    <location>
        <begin position="178"/>
        <end position="202"/>
    </location>
</feature>
<accession>A0AAW1SN58</accession>
<comment type="caution">
    <text evidence="3">The sequence shown here is derived from an EMBL/GenBank/DDBJ whole genome shotgun (WGS) entry which is preliminary data.</text>
</comment>
<feature type="region of interest" description="Disordered" evidence="1">
    <location>
        <begin position="363"/>
        <end position="423"/>
    </location>
</feature>
<feature type="transmembrane region" description="Helical" evidence="2">
    <location>
        <begin position="78"/>
        <end position="103"/>
    </location>
</feature>
<protein>
    <submittedName>
        <fullName evidence="3">Uncharacterized protein</fullName>
    </submittedName>
</protein>
<evidence type="ECO:0000256" key="2">
    <source>
        <dbReference type="SAM" id="Phobius"/>
    </source>
</evidence>